<evidence type="ECO:0000256" key="1">
    <source>
        <dbReference type="SAM" id="Phobius"/>
    </source>
</evidence>
<reference evidence="2" key="1">
    <citation type="submission" date="2023-08" db="EMBL/GenBank/DDBJ databases">
        <title>A de novo genome assembly of Solanum verrucosum Schlechtendal, a Mexican diploid species geographically isolated from the other diploid A-genome species in potato relatives.</title>
        <authorList>
            <person name="Hosaka K."/>
        </authorList>
    </citation>
    <scope>NUCLEOTIDE SEQUENCE</scope>
    <source>
        <tissue evidence="2">Young leaves</tissue>
    </source>
</reference>
<accession>A0AAF0PVK4</accession>
<sequence length="90" mass="10129">MCLCNSESINHVFLHCTVATGLWNMFFSLFGLTWVMPRSLREAFVCWSSWEVGKSIKHIWSLVPALFCGAYGQSGTKDVLMAPQLPSLPF</sequence>
<evidence type="ECO:0000313" key="2">
    <source>
        <dbReference type="EMBL" id="WMV11652.1"/>
    </source>
</evidence>
<gene>
    <name evidence="2" type="ORF">MTR67_005037</name>
</gene>
<dbReference type="Proteomes" id="UP001234989">
    <property type="component" value="Chromosome 1"/>
</dbReference>
<protein>
    <recommendedName>
        <fullName evidence="4">Reverse transcriptase zinc-binding domain-containing protein</fullName>
    </recommendedName>
</protein>
<dbReference type="EMBL" id="CP133612">
    <property type="protein sequence ID" value="WMV11652.1"/>
    <property type="molecule type" value="Genomic_DNA"/>
</dbReference>
<feature type="transmembrane region" description="Helical" evidence="1">
    <location>
        <begin position="12"/>
        <end position="35"/>
    </location>
</feature>
<keyword evidence="1" id="KW-0812">Transmembrane</keyword>
<keyword evidence="1" id="KW-1133">Transmembrane helix</keyword>
<name>A0AAF0PVK4_SOLVR</name>
<keyword evidence="3" id="KW-1185">Reference proteome</keyword>
<dbReference type="AlphaFoldDB" id="A0AAF0PVK4"/>
<organism evidence="2 3">
    <name type="scientific">Solanum verrucosum</name>
    <dbReference type="NCBI Taxonomy" id="315347"/>
    <lineage>
        <taxon>Eukaryota</taxon>
        <taxon>Viridiplantae</taxon>
        <taxon>Streptophyta</taxon>
        <taxon>Embryophyta</taxon>
        <taxon>Tracheophyta</taxon>
        <taxon>Spermatophyta</taxon>
        <taxon>Magnoliopsida</taxon>
        <taxon>eudicotyledons</taxon>
        <taxon>Gunneridae</taxon>
        <taxon>Pentapetalae</taxon>
        <taxon>asterids</taxon>
        <taxon>lamiids</taxon>
        <taxon>Solanales</taxon>
        <taxon>Solanaceae</taxon>
        <taxon>Solanoideae</taxon>
        <taxon>Solaneae</taxon>
        <taxon>Solanum</taxon>
    </lineage>
</organism>
<evidence type="ECO:0008006" key="4">
    <source>
        <dbReference type="Google" id="ProtNLM"/>
    </source>
</evidence>
<proteinExistence type="predicted"/>
<keyword evidence="1" id="KW-0472">Membrane</keyword>
<evidence type="ECO:0000313" key="3">
    <source>
        <dbReference type="Proteomes" id="UP001234989"/>
    </source>
</evidence>